<gene>
    <name evidence="5" type="ORF">CHF27_008775</name>
</gene>
<name>A0A371IS64_9FIRM</name>
<keyword evidence="3" id="KW-0413">Isomerase</keyword>
<dbReference type="OrthoDB" id="504078at2"/>
<feature type="domain" description="Alanine racemase N-terminal" evidence="4">
    <location>
        <begin position="12"/>
        <end position="230"/>
    </location>
</feature>
<accession>A0A371IS64</accession>
<evidence type="ECO:0000313" key="6">
    <source>
        <dbReference type="Proteomes" id="UP000243494"/>
    </source>
</evidence>
<dbReference type="Gene3D" id="3.20.20.10">
    <property type="entry name" value="Alanine racemase"/>
    <property type="match status" value="1"/>
</dbReference>
<dbReference type="EMBL" id="NOJZ02000014">
    <property type="protein sequence ID" value="RDY23330.1"/>
    <property type="molecule type" value="Genomic_DNA"/>
</dbReference>
<evidence type="ECO:0000259" key="4">
    <source>
        <dbReference type="Pfam" id="PF01168"/>
    </source>
</evidence>
<dbReference type="PANTHER" id="PTHR30511">
    <property type="entry name" value="ALANINE RACEMASE"/>
    <property type="match status" value="1"/>
</dbReference>
<proteinExistence type="predicted"/>
<dbReference type="Pfam" id="PF01168">
    <property type="entry name" value="Ala_racemase_N"/>
    <property type="match status" value="1"/>
</dbReference>
<evidence type="ECO:0000256" key="3">
    <source>
        <dbReference type="ARBA" id="ARBA00023235"/>
    </source>
</evidence>
<evidence type="ECO:0000313" key="5">
    <source>
        <dbReference type="EMBL" id="RDY23330.1"/>
    </source>
</evidence>
<dbReference type="InterPro" id="IPR029066">
    <property type="entry name" value="PLP-binding_barrel"/>
</dbReference>
<dbReference type="AlphaFoldDB" id="A0A371IS64"/>
<organism evidence="5 6">
    <name type="scientific">Romboutsia maritimum</name>
    <dbReference type="NCBI Taxonomy" id="2020948"/>
    <lineage>
        <taxon>Bacteria</taxon>
        <taxon>Bacillati</taxon>
        <taxon>Bacillota</taxon>
        <taxon>Clostridia</taxon>
        <taxon>Peptostreptococcales</taxon>
        <taxon>Peptostreptococcaceae</taxon>
        <taxon>Romboutsia</taxon>
    </lineage>
</organism>
<keyword evidence="6" id="KW-1185">Reference proteome</keyword>
<protein>
    <submittedName>
        <fullName evidence="5">Alanine/ornithine racemase family PLP-dependent enzyme</fullName>
    </submittedName>
</protein>
<keyword evidence="2" id="KW-0663">Pyridoxal phosphate</keyword>
<dbReference type="GO" id="GO:0008784">
    <property type="term" value="F:alanine racemase activity"/>
    <property type="evidence" value="ECO:0007669"/>
    <property type="project" value="TreeGrafter"/>
</dbReference>
<dbReference type="GO" id="GO:0005829">
    <property type="term" value="C:cytosol"/>
    <property type="evidence" value="ECO:0007669"/>
    <property type="project" value="TreeGrafter"/>
</dbReference>
<comment type="cofactor">
    <cofactor evidence="1">
        <name>pyridoxal 5'-phosphate</name>
        <dbReference type="ChEBI" id="CHEBI:597326"/>
    </cofactor>
</comment>
<comment type="caution">
    <text evidence="5">The sequence shown here is derived from an EMBL/GenBank/DDBJ whole genome shotgun (WGS) entry which is preliminary data.</text>
</comment>
<dbReference type="InterPro" id="IPR001608">
    <property type="entry name" value="Ala_racemase_N"/>
</dbReference>
<sequence length="366" mass="41396">MPQKIKYPLIEININKIYENTKTLVNICEKQGINITGVIKGVNAQPTIVEQMVKGGCKYISSSRIEQLIDLKNNGLNKANMLIRIPMLTEIEDLVQYVDISLNSEIEIINKIEEECKKQNKEHKVVIMMDLGDLREGFIDEKELIDVCLYIENKLKYVKLYGIGTNLSCYGSIKPTYDNLSKLCDVACKIEDKIHRELDIISGGATTTLPLVLEGRIPKKINNLRVGEAILVGQDLPYYWGHDLDNMYSDTVILKAEIIEIKNKPSQPIGEMYVDAFGNKPSFEDRGTRKRAILGVGKQDFVSHDSLIPLASGIEILGSSSDHLIIDIEDSDKEYKLGDIICFKLFYGNVLYLTACDYINKVFIYE</sequence>
<evidence type="ECO:0000256" key="2">
    <source>
        <dbReference type="ARBA" id="ARBA00022898"/>
    </source>
</evidence>
<dbReference type="GO" id="GO:0030170">
    <property type="term" value="F:pyridoxal phosphate binding"/>
    <property type="evidence" value="ECO:0007669"/>
    <property type="project" value="TreeGrafter"/>
</dbReference>
<dbReference type="RefSeq" id="WP_095406881.1">
    <property type="nucleotide sequence ID" value="NZ_NOJZ02000014.1"/>
</dbReference>
<dbReference type="SUPFAM" id="SSF51419">
    <property type="entry name" value="PLP-binding barrel"/>
    <property type="match status" value="1"/>
</dbReference>
<reference evidence="5 6" key="1">
    <citation type="journal article" date="2017" name="Genome Announc.">
        <title>Draft Genome Sequence of Romboutsia maritimum sp. nov. Strain CCRI-22766(T), Isolated from Coastal Estuarine Mud.</title>
        <authorList>
            <person name="Maheux A.F."/>
            <person name="Boudreau D.K."/>
            <person name="Berube E."/>
            <person name="Boissinot M."/>
            <person name="Raymond F."/>
            <person name="Brodeur S."/>
            <person name="Corbeil J."/>
            <person name="Brightwell G."/>
            <person name="Broda D."/>
            <person name="Omar R.F."/>
            <person name="Bergeron M.G."/>
        </authorList>
    </citation>
    <scope>NUCLEOTIDE SEQUENCE [LARGE SCALE GENOMIC DNA]</scope>
    <source>
        <strain evidence="5 6">CCRI-22766</strain>
    </source>
</reference>
<dbReference type="CDD" id="cd06815">
    <property type="entry name" value="PLPDE_III_AR_like_1"/>
    <property type="match status" value="1"/>
</dbReference>
<evidence type="ECO:0000256" key="1">
    <source>
        <dbReference type="ARBA" id="ARBA00001933"/>
    </source>
</evidence>
<dbReference type="InterPro" id="IPR000821">
    <property type="entry name" value="Ala_racemase"/>
</dbReference>
<dbReference type="Proteomes" id="UP000243494">
    <property type="component" value="Unassembled WGS sequence"/>
</dbReference>
<dbReference type="PANTHER" id="PTHR30511:SF3">
    <property type="entry name" value="LYSINE RACEMASE"/>
    <property type="match status" value="1"/>
</dbReference>